<evidence type="ECO:0000256" key="3">
    <source>
        <dbReference type="ARBA" id="ARBA00020631"/>
    </source>
</evidence>
<comment type="caution">
    <text evidence="8">The sequence shown here is derived from an EMBL/GenBank/DDBJ whole genome shotgun (WGS) entry which is preliminary data.</text>
</comment>
<proteinExistence type="inferred from homology"/>
<dbReference type="InterPro" id="IPR037212">
    <property type="entry name" value="Med7/Med21-like"/>
</dbReference>
<gene>
    <name evidence="8" type="ORF">BCR36DRAFT_323774</name>
</gene>
<accession>A0A1Y1VEA7</accession>
<dbReference type="GO" id="GO:0016592">
    <property type="term" value="C:mediator complex"/>
    <property type="evidence" value="ECO:0007669"/>
    <property type="project" value="InterPro"/>
</dbReference>
<reference evidence="8 9" key="1">
    <citation type="submission" date="2016-08" db="EMBL/GenBank/DDBJ databases">
        <title>Genomes of anaerobic fungi encode conserved fungal cellulosomes for biomass hydrolysis.</title>
        <authorList>
            <consortium name="DOE Joint Genome Institute"/>
            <person name="Haitjema C.H."/>
            <person name="Gilmore S.P."/>
            <person name="Henske J.K."/>
            <person name="Solomon K.V."/>
            <person name="De Groot R."/>
            <person name="Kuo A."/>
            <person name="Mondo S.J."/>
            <person name="Salamov A.A."/>
            <person name="Labutti K."/>
            <person name="Zhao Z."/>
            <person name="Chiniquy J."/>
            <person name="Barry K."/>
            <person name="Brewer H.M."/>
            <person name="Purvine S.O."/>
            <person name="Wright A.T."/>
            <person name="Boxma B."/>
            <person name="Van Alen T."/>
            <person name="Hackstein J.H."/>
            <person name="Baker S.E."/>
            <person name="Grigoriev I.V."/>
            <person name="O'Malley M.A."/>
        </authorList>
    </citation>
    <scope>NUCLEOTIDE SEQUENCE [LARGE SCALE GENOMIC DNA]</scope>
    <source>
        <strain evidence="9">finn</strain>
    </source>
</reference>
<evidence type="ECO:0000256" key="1">
    <source>
        <dbReference type="ARBA" id="ARBA00004123"/>
    </source>
</evidence>
<dbReference type="InterPro" id="IPR044888">
    <property type="entry name" value="Mediatior_Med7_sf"/>
</dbReference>
<evidence type="ECO:0000313" key="8">
    <source>
        <dbReference type="EMBL" id="ORX53434.1"/>
    </source>
</evidence>
<dbReference type="Proteomes" id="UP000193719">
    <property type="component" value="Unassembled WGS sequence"/>
</dbReference>
<dbReference type="InterPro" id="IPR009244">
    <property type="entry name" value="Mediatior_Med7"/>
</dbReference>
<dbReference type="PANTHER" id="PTHR21428:SF11">
    <property type="entry name" value="MEDIATOR OF RNA POLYMERASE II TRANSCRIPTION SUBUNIT 7"/>
    <property type="match status" value="1"/>
</dbReference>
<evidence type="ECO:0000256" key="6">
    <source>
        <dbReference type="ARBA" id="ARBA00023242"/>
    </source>
</evidence>
<dbReference type="Gene3D" id="6.10.140.1520">
    <property type="match status" value="1"/>
</dbReference>
<keyword evidence="6 7" id="KW-0539">Nucleus</keyword>
<evidence type="ECO:0000256" key="5">
    <source>
        <dbReference type="ARBA" id="ARBA00023163"/>
    </source>
</evidence>
<dbReference type="GO" id="GO:0003712">
    <property type="term" value="F:transcription coregulator activity"/>
    <property type="evidence" value="ECO:0007669"/>
    <property type="project" value="InterPro"/>
</dbReference>
<reference evidence="8 9" key="2">
    <citation type="submission" date="2016-08" db="EMBL/GenBank/DDBJ databases">
        <title>Pervasive Adenine N6-methylation of Active Genes in Fungi.</title>
        <authorList>
            <consortium name="DOE Joint Genome Institute"/>
            <person name="Mondo S.J."/>
            <person name="Dannebaum R.O."/>
            <person name="Kuo R.C."/>
            <person name="Labutti K."/>
            <person name="Haridas S."/>
            <person name="Kuo A."/>
            <person name="Salamov A."/>
            <person name="Ahrendt S.R."/>
            <person name="Lipzen A."/>
            <person name="Sullivan W."/>
            <person name="Andreopoulos W.B."/>
            <person name="Clum A."/>
            <person name="Lindquist E."/>
            <person name="Daum C."/>
            <person name="Ramamoorthy G.K."/>
            <person name="Gryganskyi A."/>
            <person name="Culley D."/>
            <person name="Magnuson J.K."/>
            <person name="James T.Y."/>
            <person name="O'Malley M.A."/>
            <person name="Stajich J.E."/>
            <person name="Spatafora J.W."/>
            <person name="Visel A."/>
            <person name="Grigoriev I.V."/>
        </authorList>
    </citation>
    <scope>NUCLEOTIDE SEQUENCE [LARGE SCALE GENOMIC DNA]</scope>
    <source>
        <strain evidence="9">finn</strain>
    </source>
</reference>
<keyword evidence="7" id="KW-0010">Activator</keyword>
<comment type="subcellular location">
    <subcellularLocation>
        <location evidence="1 7">Nucleus</location>
    </subcellularLocation>
</comment>
<dbReference type="Gene3D" id="6.10.140.200">
    <property type="match status" value="1"/>
</dbReference>
<keyword evidence="4 7" id="KW-0805">Transcription regulation</keyword>
<evidence type="ECO:0000256" key="2">
    <source>
        <dbReference type="ARBA" id="ARBA00009994"/>
    </source>
</evidence>
<dbReference type="EMBL" id="MCFH01000013">
    <property type="protein sequence ID" value="ORX53434.1"/>
    <property type="molecule type" value="Genomic_DNA"/>
</dbReference>
<evidence type="ECO:0000256" key="4">
    <source>
        <dbReference type="ARBA" id="ARBA00023015"/>
    </source>
</evidence>
<sequence length="289" mass="33226">MSNEQTVSELYPPPPSFYLNYTDENIKLRDDAKKAASAATLAASIQQQDFSFLEPPKPLTTGTFRVFGMEKPINEEIQLLKNYQIPQLYPDEMEGTTDYIKILKKLNHSLLFNYVELLKTLSHTPEDYAKNVDNIRLILINMHHLLNSCRTHQARDTIKLMLEQQINRRMNSITEINKCKEKVDSICNSITKDTLVETLNNSIKELEIDESMLQQMSKDISEINTDETSNDEYINFIKCYGNIKESIKASPSKTKQESSISNIPKRIINESFDPETTFLSEIENMLLTG</sequence>
<evidence type="ECO:0000313" key="9">
    <source>
        <dbReference type="Proteomes" id="UP000193719"/>
    </source>
</evidence>
<comment type="subunit">
    <text evidence="7">Component of the Mediator complex.</text>
</comment>
<comment type="similarity">
    <text evidence="2 7">Belongs to the Mediator complex subunit 7 family.</text>
</comment>
<keyword evidence="9" id="KW-1185">Reference proteome</keyword>
<keyword evidence="5 7" id="KW-0804">Transcription</keyword>
<protein>
    <recommendedName>
        <fullName evidence="3 7">Mediator of RNA polymerase II transcription subunit 7</fullName>
    </recommendedName>
</protein>
<name>A0A1Y1VEA7_9FUNG</name>
<dbReference type="STRING" id="1754191.A0A1Y1VEA7"/>
<evidence type="ECO:0000256" key="7">
    <source>
        <dbReference type="RuleBase" id="RU364060"/>
    </source>
</evidence>
<dbReference type="Pfam" id="PF05983">
    <property type="entry name" value="Med7"/>
    <property type="match status" value="1"/>
</dbReference>
<dbReference type="OrthoDB" id="10253553at2759"/>
<dbReference type="AlphaFoldDB" id="A0A1Y1VEA7"/>
<dbReference type="GO" id="GO:0006357">
    <property type="term" value="P:regulation of transcription by RNA polymerase II"/>
    <property type="evidence" value="ECO:0007669"/>
    <property type="project" value="InterPro"/>
</dbReference>
<comment type="function">
    <text evidence="7">Component of the Mediator complex, a coactivator involved in the regulated transcription of nearly all RNA polymerase II-dependent genes. Mediator functions as a bridge to convey information from gene-specific regulatory proteins to the basal RNA polymerase II transcription machinery.</text>
</comment>
<organism evidence="8 9">
    <name type="scientific">Piromyces finnis</name>
    <dbReference type="NCBI Taxonomy" id="1754191"/>
    <lineage>
        <taxon>Eukaryota</taxon>
        <taxon>Fungi</taxon>
        <taxon>Fungi incertae sedis</taxon>
        <taxon>Chytridiomycota</taxon>
        <taxon>Chytridiomycota incertae sedis</taxon>
        <taxon>Neocallimastigomycetes</taxon>
        <taxon>Neocallimastigales</taxon>
        <taxon>Neocallimastigaceae</taxon>
        <taxon>Piromyces</taxon>
    </lineage>
</organism>
<dbReference type="SUPFAM" id="SSF140718">
    <property type="entry name" value="Mediator hinge subcomplex-like"/>
    <property type="match status" value="1"/>
</dbReference>
<dbReference type="PANTHER" id="PTHR21428">
    <property type="entry name" value="MEDIATOR OF RNA POLYMERASE II TRANSCRIPTION SUBUNIT 7"/>
    <property type="match status" value="1"/>
</dbReference>
<dbReference type="GO" id="GO:0070847">
    <property type="term" value="C:core mediator complex"/>
    <property type="evidence" value="ECO:0007669"/>
    <property type="project" value="TreeGrafter"/>
</dbReference>